<gene>
    <name evidence="5" type="ORF">HNQ88_003190</name>
</gene>
<protein>
    <submittedName>
        <fullName evidence="5">Peptidyl-prolyl cis-trans isomerase SurA</fullName>
        <ecNumber evidence="5">5.2.1.8</ecNumber>
    </submittedName>
</protein>
<sequence>MNLKFSRIFVALLICVGMYFPTNAQSDDQLVADRIIAKVDDQIILESEVMALYQDFVSSGQIANQQTKCQILQRLVINKVMYVKAEIDSIVVDDAQVTGELDRRMGYFVAQIGSEEKIEEYYGKSINEFKEELRDQVHEQLVIQTMQGEITGGITVTPAEIRKYFKNIPRDSLPYYSTEVEVGQIVKKPDYNEKQVQIVEQKLYDLKKRIEAGESFEQLARLYSQDPGSARSGGDLGFRKRGELVPEFEGAAMTMDEGEVSDPIRSDFGYHLIQLLERRGNEFHARHILIKPLYEANDYNNAAKFLDSLRTEIVTDSVSFDKAAKEHSDDQQTAGAGGYFSDPVGGSLVSVENLDPEIFFSIDTMTIGSVSKPVMYKMPDGTQAMRIIYYKNKLKPHIANLRDDYLKIQQATLDSKNAEALEKWFKKAKEDVFIEIVPDYDNCDISL</sequence>
<feature type="domain" description="PpiC" evidence="4">
    <location>
        <begin position="280"/>
        <end position="374"/>
    </location>
</feature>
<dbReference type="PROSITE" id="PS50198">
    <property type="entry name" value="PPIC_PPIASE_2"/>
    <property type="match status" value="2"/>
</dbReference>
<dbReference type="PROSITE" id="PS01096">
    <property type="entry name" value="PPIC_PPIASE_1"/>
    <property type="match status" value="1"/>
</dbReference>
<evidence type="ECO:0000256" key="2">
    <source>
        <dbReference type="PROSITE-ProRule" id="PRU00278"/>
    </source>
</evidence>
<accession>A0AAE3XRI6</accession>
<dbReference type="RefSeq" id="WP_309939985.1">
    <property type="nucleotide sequence ID" value="NZ_AP025305.1"/>
</dbReference>
<dbReference type="InterPro" id="IPR000297">
    <property type="entry name" value="PPIase_PpiC"/>
</dbReference>
<keyword evidence="6" id="KW-1185">Reference proteome</keyword>
<proteinExistence type="predicted"/>
<dbReference type="Proteomes" id="UP001185092">
    <property type="component" value="Unassembled WGS sequence"/>
</dbReference>
<evidence type="ECO:0000313" key="5">
    <source>
        <dbReference type="EMBL" id="MDR6240124.1"/>
    </source>
</evidence>
<keyword evidence="2" id="KW-0697">Rotamase</keyword>
<evidence type="ECO:0000256" key="3">
    <source>
        <dbReference type="SAM" id="SignalP"/>
    </source>
</evidence>
<dbReference type="InterPro" id="IPR027304">
    <property type="entry name" value="Trigger_fact/SurA_dom_sf"/>
</dbReference>
<dbReference type="SUPFAM" id="SSF54534">
    <property type="entry name" value="FKBP-like"/>
    <property type="match status" value="2"/>
</dbReference>
<keyword evidence="1 3" id="KW-0732">Signal</keyword>
<organism evidence="5 6">
    <name type="scientific">Aureibacter tunicatorum</name>
    <dbReference type="NCBI Taxonomy" id="866807"/>
    <lineage>
        <taxon>Bacteria</taxon>
        <taxon>Pseudomonadati</taxon>
        <taxon>Bacteroidota</taxon>
        <taxon>Cytophagia</taxon>
        <taxon>Cytophagales</taxon>
        <taxon>Persicobacteraceae</taxon>
        <taxon>Aureibacter</taxon>
    </lineage>
</organism>
<dbReference type="PANTHER" id="PTHR47637:SF1">
    <property type="entry name" value="CHAPERONE SURA"/>
    <property type="match status" value="1"/>
</dbReference>
<keyword evidence="2 5" id="KW-0413">Isomerase</keyword>
<reference evidence="5" key="1">
    <citation type="submission" date="2023-07" db="EMBL/GenBank/DDBJ databases">
        <title>Genomic Encyclopedia of Type Strains, Phase IV (KMG-IV): sequencing the most valuable type-strain genomes for metagenomic binning, comparative biology and taxonomic classification.</title>
        <authorList>
            <person name="Goeker M."/>
        </authorList>
    </citation>
    <scope>NUCLEOTIDE SEQUENCE</scope>
    <source>
        <strain evidence="5">DSM 26174</strain>
    </source>
</reference>
<dbReference type="InterPro" id="IPR023058">
    <property type="entry name" value="PPIase_PpiC_CS"/>
</dbReference>
<evidence type="ECO:0000313" key="6">
    <source>
        <dbReference type="Proteomes" id="UP001185092"/>
    </source>
</evidence>
<comment type="caution">
    <text evidence="5">The sequence shown here is derived from an EMBL/GenBank/DDBJ whole genome shotgun (WGS) entry which is preliminary data.</text>
</comment>
<dbReference type="PANTHER" id="PTHR47637">
    <property type="entry name" value="CHAPERONE SURA"/>
    <property type="match status" value="1"/>
</dbReference>
<feature type="chain" id="PRO_5042083495" evidence="3">
    <location>
        <begin position="25"/>
        <end position="447"/>
    </location>
</feature>
<dbReference type="InterPro" id="IPR050280">
    <property type="entry name" value="OMP_Chaperone_SurA"/>
</dbReference>
<dbReference type="Gene3D" id="1.10.4030.10">
    <property type="entry name" value="Porin chaperone SurA, peptide-binding domain"/>
    <property type="match status" value="1"/>
</dbReference>
<evidence type="ECO:0000259" key="4">
    <source>
        <dbReference type="PROSITE" id="PS50198"/>
    </source>
</evidence>
<dbReference type="Pfam" id="PF00639">
    <property type="entry name" value="Rotamase"/>
    <property type="match status" value="2"/>
</dbReference>
<dbReference type="GO" id="GO:0003755">
    <property type="term" value="F:peptidyl-prolyl cis-trans isomerase activity"/>
    <property type="evidence" value="ECO:0007669"/>
    <property type="project" value="UniProtKB-KW"/>
</dbReference>
<feature type="signal peptide" evidence="3">
    <location>
        <begin position="1"/>
        <end position="24"/>
    </location>
</feature>
<dbReference type="EMBL" id="JAVDQD010000004">
    <property type="protein sequence ID" value="MDR6240124.1"/>
    <property type="molecule type" value="Genomic_DNA"/>
</dbReference>
<dbReference type="SUPFAM" id="SSF109998">
    <property type="entry name" value="Triger factor/SurA peptide-binding domain-like"/>
    <property type="match status" value="1"/>
</dbReference>
<dbReference type="Gene3D" id="3.10.50.40">
    <property type="match status" value="2"/>
</dbReference>
<feature type="domain" description="PpiC" evidence="4">
    <location>
        <begin position="177"/>
        <end position="277"/>
    </location>
</feature>
<dbReference type="EC" id="5.2.1.8" evidence="5"/>
<evidence type="ECO:0000256" key="1">
    <source>
        <dbReference type="ARBA" id="ARBA00022729"/>
    </source>
</evidence>
<name>A0AAE3XRI6_9BACT</name>
<dbReference type="InterPro" id="IPR046357">
    <property type="entry name" value="PPIase_dom_sf"/>
</dbReference>
<dbReference type="AlphaFoldDB" id="A0AAE3XRI6"/>